<feature type="region of interest" description="Disordered" evidence="1">
    <location>
        <begin position="239"/>
        <end position="268"/>
    </location>
</feature>
<reference evidence="2 3" key="1">
    <citation type="submission" date="2023-02" db="EMBL/GenBank/DDBJ databases">
        <title>LHISI_Scaffold_Assembly.</title>
        <authorList>
            <person name="Stuart O.P."/>
            <person name="Cleave R."/>
            <person name="Magrath M.J.L."/>
            <person name="Mikheyev A.S."/>
        </authorList>
    </citation>
    <scope>NUCLEOTIDE SEQUENCE [LARGE SCALE GENOMIC DNA]</scope>
    <source>
        <strain evidence="2">Daus_M_001</strain>
        <tissue evidence="2">Leg muscle</tissue>
    </source>
</reference>
<gene>
    <name evidence="2" type="ORF">PR048_009768</name>
</gene>
<evidence type="ECO:0000313" key="3">
    <source>
        <dbReference type="Proteomes" id="UP001159363"/>
    </source>
</evidence>
<evidence type="ECO:0000313" key="2">
    <source>
        <dbReference type="EMBL" id="KAJ8890260.1"/>
    </source>
</evidence>
<sequence>MFEGIFLTGLDIATAAESNFLVIVAYKSPCRFDIVRYRNLKMHCEGISTVHHHFAGEYGGALGMKGRGKREIPEKTRQPTHHPVRFSHAKIWSGEVGPESCVPPCVFLLPSWFSDRLLGGASIGRHIGSFIYCPPEHHALVDNENSSTDWCAHDAMLVSLHLTEQQAVSRQALASDRRTLACIRNRINARNSRRHQENSHCEDKHREELQRQRFMQLTYFDRELIIGLINAGAPHTEDRLRTDGFKSSRGGSKDRAPGAVGSHGDPVNGTSRCRKFPRTIYRCLAEADLRYRRPIYVLSLTPQQKLFHSQWCQASAMWNTTRCVVMGTDDHRFRVWRAPGKRHNPNLVLKLRTSYAAGIMIWEAVAYRYKDETLQPHLLPFPVGTPGTISLIMGLLVLHPRACVGVVETPAASVALYPGFGTHRPIFLGLSASVNHPASARRHAIAYCRMYYSAKGRKSLLELTGLHTIDPCVIALLLCFVIVSICIPTSVEFQGSRVVRWLKHWPPTKANCGRFLAGLHPVFTRGNYAGQCRRLAGFLGHLPFPPLFHSSAAPYSPHFILIGSQNLVVTSRPNLPTFLSTAVHDKKLGCDEFPTCVLGKAEAQEYLLASLSGVTHWIEIFRVGPQQWLSESNDSKGVAVAQWIEIFQMGPQWLGG</sequence>
<dbReference type="EMBL" id="JARBHB010000003">
    <property type="protein sequence ID" value="KAJ8890260.1"/>
    <property type="molecule type" value="Genomic_DNA"/>
</dbReference>
<name>A0ABQ9I1V7_9NEOP</name>
<organism evidence="2 3">
    <name type="scientific">Dryococelus australis</name>
    <dbReference type="NCBI Taxonomy" id="614101"/>
    <lineage>
        <taxon>Eukaryota</taxon>
        <taxon>Metazoa</taxon>
        <taxon>Ecdysozoa</taxon>
        <taxon>Arthropoda</taxon>
        <taxon>Hexapoda</taxon>
        <taxon>Insecta</taxon>
        <taxon>Pterygota</taxon>
        <taxon>Neoptera</taxon>
        <taxon>Polyneoptera</taxon>
        <taxon>Phasmatodea</taxon>
        <taxon>Verophasmatodea</taxon>
        <taxon>Anareolatae</taxon>
        <taxon>Phasmatidae</taxon>
        <taxon>Eurycanthinae</taxon>
        <taxon>Dryococelus</taxon>
    </lineage>
</organism>
<protein>
    <submittedName>
        <fullName evidence="2">Uncharacterized protein</fullName>
    </submittedName>
</protein>
<accession>A0ABQ9I1V7</accession>
<feature type="compositionally biased region" description="Basic and acidic residues" evidence="1">
    <location>
        <begin position="239"/>
        <end position="256"/>
    </location>
</feature>
<proteinExistence type="predicted"/>
<dbReference type="Proteomes" id="UP001159363">
    <property type="component" value="Chromosome 3"/>
</dbReference>
<comment type="caution">
    <text evidence="2">The sequence shown here is derived from an EMBL/GenBank/DDBJ whole genome shotgun (WGS) entry which is preliminary data.</text>
</comment>
<evidence type="ECO:0000256" key="1">
    <source>
        <dbReference type="SAM" id="MobiDB-lite"/>
    </source>
</evidence>
<keyword evidence="3" id="KW-1185">Reference proteome</keyword>